<evidence type="ECO:0000259" key="2">
    <source>
        <dbReference type="Pfam" id="PF07883"/>
    </source>
</evidence>
<dbReference type="PANTHER" id="PTHR43698">
    <property type="entry name" value="RIBD C-TERMINAL DOMAIN CONTAINING PROTEIN"/>
    <property type="match status" value="1"/>
</dbReference>
<reference evidence="3 4" key="1">
    <citation type="submission" date="2011-08" db="EMBL/GenBank/DDBJ databases">
        <title>The Genome Sequence of Alistipes indistinctus YIT 12060.</title>
        <authorList>
            <consortium name="The Broad Institute Genome Sequencing Platform"/>
            <person name="Earl A."/>
            <person name="Ward D."/>
            <person name="Feldgarden M."/>
            <person name="Gevers D."/>
            <person name="Morotomi M."/>
            <person name="Young S.K."/>
            <person name="Zeng Q."/>
            <person name="Gargeya S."/>
            <person name="Fitzgerald M."/>
            <person name="Haas B."/>
            <person name="Abouelleil A."/>
            <person name="Alvarado L."/>
            <person name="Arachchi H.M."/>
            <person name="Berlin A."/>
            <person name="Brown A."/>
            <person name="Chapman S.B."/>
            <person name="Chen Z."/>
            <person name="Dunbar C."/>
            <person name="Freedman E."/>
            <person name="Gearin G."/>
            <person name="Gellesch M."/>
            <person name="Goldberg J."/>
            <person name="Griggs A."/>
            <person name="Gujja S."/>
            <person name="Heiman D."/>
            <person name="Howarth C."/>
            <person name="Larson L."/>
            <person name="Lui A."/>
            <person name="MacDonald P.J.P."/>
            <person name="Montmayeur A."/>
            <person name="Murphy C."/>
            <person name="Neiman D."/>
            <person name="Pearson M."/>
            <person name="Priest M."/>
            <person name="Roberts A."/>
            <person name="Saif S."/>
            <person name="Shea T."/>
            <person name="Shenoy N."/>
            <person name="Sisk P."/>
            <person name="Stolte C."/>
            <person name="Sykes S."/>
            <person name="Wortman J."/>
            <person name="Nusbaum C."/>
            <person name="Birren B."/>
        </authorList>
    </citation>
    <scope>NUCLEOTIDE SEQUENCE [LARGE SCALE GENOMIC DNA]</scope>
    <source>
        <strain evidence="3 4">YIT 12060</strain>
    </source>
</reference>
<sequence>MKRILLATCLLMTVACNSKTSTAMQTTTEPVFGLGVPVSDNFTGAAWLRTLSAEPGYDCQIYNVTFAPSTRNYWHRHAVGQILLCTEGIGFYQEQGAPARRLIPGDVVNIPAGTIHWHGAAPDSRFTHIGITPEASRNQVEWLGEVTDEEYNRATE</sequence>
<feature type="chain" id="PRO_5003477904" description="Cupin type-2 domain-containing protein" evidence="1">
    <location>
        <begin position="24"/>
        <end position="156"/>
    </location>
</feature>
<feature type="signal peptide" evidence="1">
    <location>
        <begin position="1"/>
        <end position="23"/>
    </location>
</feature>
<dbReference type="Pfam" id="PF07883">
    <property type="entry name" value="Cupin_2"/>
    <property type="match status" value="1"/>
</dbReference>
<evidence type="ECO:0000256" key="1">
    <source>
        <dbReference type="SAM" id="SignalP"/>
    </source>
</evidence>
<dbReference type="HOGENOM" id="CLU_072993_2_1_10"/>
<name>G5HB25_9BACT</name>
<comment type="caution">
    <text evidence="3">The sequence shown here is derived from an EMBL/GenBank/DDBJ whole genome shotgun (WGS) entry which is preliminary data.</text>
</comment>
<dbReference type="PROSITE" id="PS51257">
    <property type="entry name" value="PROKAR_LIPOPROTEIN"/>
    <property type="match status" value="1"/>
</dbReference>
<protein>
    <recommendedName>
        <fullName evidence="2">Cupin type-2 domain-containing protein</fullName>
    </recommendedName>
</protein>
<evidence type="ECO:0000313" key="3">
    <source>
        <dbReference type="EMBL" id="EHB91791.1"/>
    </source>
</evidence>
<keyword evidence="4" id="KW-1185">Reference proteome</keyword>
<proteinExistence type="predicted"/>
<evidence type="ECO:0000313" key="4">
    <source>
        <dbReference type="Proteomes" id="UP000006008"/>
    </source>
</evidence>
<dbReference type="CDD" id="cd02233">
    <property type="entry name" value="cupin_HNL-like"/>
    <property type="match status" value="1"/>
</dbReference>
<dbReference type="SUPFAM" id="SSF51182">
    <property type="entry name" value="RmlC-like cupins"/>
    <property type="match status" value="1"/>
</dbReference>
<organism evidence="3 4">
    <name type="scientific">Alistipes indistinctus YIT 12060</name>
    <dbReference type="NCBI Taxonomy" id="742725"/>
    <lineage>
        <taxon>Bacteria</taxon>
        <taxon>Pseudomonadati</taxon>
        <taxon>Bacteroidota</taxon>
        <taxon>Bacteroidia</taxon>
        <taxon>Bacteroidales</taxon>
        <taxon>Rikenellaceae</taxon>
        <taxon>Alistipes</taxon>
    </lineage>
</organism>
<dbReference type="PATRIC" id="fig|742725.3.peg.1936"/>
<feature type="domain" description="Cupin type-2" evidence="2">
    <location>
        <begin position="64"/>
        <end position="121"/>
    </location>
</feature>
<accession>G5HB25</accession>
<dbReference type="EMBL" id="ADLD01000013">
    <property type="protein sequence ID" value="EHB91791.1"/>
    <property type="molecule type" value="Genomic_DNA"/>
</dbReference>
<dbReference type="Gene3D" id="2.60.120.10">
    <property type="entry name" value="Jelly Rolls"/>
    <property type="match status" value="1"/>
</dbReference>
<dbReference type="InterPro" id="IPR047263">
    <property type="entry name" value="HNL-like_cupin"/>
</dbReference>
<dbReference type="InterPro" id="IPR014710">
    <property type="entry name" value="RmlC-like_jellyroll"/>
</dbReference>
<dbReference type="InterPro" id="IPR011051">
    <property type="entry name" value="RmlC_Cupin_sf"/>
</dbReference>
<dbReference type="OrthoDB" id="9802489at2"/>
<dbReference type="STRING" id="742725.HMPREF9450_01840"/>
<keyword evidence="1" id="KW-0732">Signal</keyword>
<dbReference type="InterPro" id="IPR013096">
    <property type="entry name" value="Cupin_2"/>
</dbReference>
<dbReference type="eggNOG" id="COG1917">
    <property type="taxonomic scope" value="Bacteria"/>
</dbReference>
<dbReference type="PANTHER" id="PTHR43698:SF1">
    <property type="entry name" value="BLL4564 PROTEIN"/>
    <property type="match status" value="1"/>
</dbReference>
<gene>
    <name evidence="3" type="ORF">HMPREF9450_01840</name>
</gene>
<dbReference type="AlphaFoldDB" id="G5HB25"/>
<dbReference type="Proteomes" id="UP000006008">
    <property type="component" value="Unassembled WGS sequence"/>
</dbReference>